<keyword evidence="3" id="KW-0479">Metal-binding</keyword>
<dbReference type="RefSeq" id="XP_040632458.1">
    <property type="nucleotide sequence ID" value="XM_040767871.1"/>
</dbReference>
<evidence type="ECO:0000256" key="6">
    <source>
        <dbReference type="ARBA" id="ARBA00023157"/>
    </source>
</evidence>
<dbReference type="EMBL" id="JH795856">
    <property type="protein sequence ID" value="EJU05564.1"/>
    <property type="molecule type" value="Genomic_DNA"/>
</dbReference>
<dbReference type="InterPro" id="IPR003154">
    <property type="entry name" value="S1/P1nuclease"/>
</dbReference>
<keyword evidence="2" id="KW-0540">Nuclease</keyword>
<keyword evidence="7" id="KW-0325">Glycoprotein</keyword>
<dbReference type="AlphaFoldDB" id="M5G9S5"/>
<dbReference type="GO" id="GO:0006308">
    <property type="term" value="P:DNA catabolic process"/>
    <property type="evidence" value="ECO:0007669"/>
    <property type="project" value="InterPro"/>
</dbReference>
<dbReference type="GeneID" id="63682933"/>
<organism evidence="9 10">
    <name type="scientific">Dacryopinax primogenitus (strain DJM 731)</name>
    <name type="common">Brown rot fungus</name>
    <dbReference type="NCBI Taxonomy" id="1858805"/>
    <lineage>
        <taxon>Eukaryota</taxon>
        <taxon>Fungi</taxon>
        <taxon>Dikarya</taxon>
        <taxon>Basidiomycota</taxon>
        <taxon>Agaricomycotina</taxon>
        <taxon>Dacrymycetes</taxon>
        <taxon>Dacrymycetales</taxon>
        <taxon>Dacrymycetaceae</taxon>
        <taxon>Dacryopinax</taxon>
    </lineage>
</organism>
<dbReference type="SUPFAM" id="SSF48537">
    <property type="entry name" value="Phospholipase C/P1 nuclease"/>
    <property type="match status" value="1"/>
</dbReference>
<comment type="similarity">
    <text evidence="1">Belongs to the nuclease type I family.</text>
</comment>
<dbReference type="STRING" id="1858805.M5G9S5"/>
<evidence type="ECO:0000256" key="8">
    <source>
        <dbReference type="SAM" id="SignalP"/>
    </source>
</evidence>
<feature type="signal peptide" evidence="8">
    <location>
        <begin position="1"/>
        <end position="18"/>
    </location>
</feature>
<dbReference type="HOGENOM" id="CLU_044365_0_0_1"/>
<evidence type="ECO:0000313" key="10">
    <source>
        <dbReference type="Proteomes" id="UP000030653"/>
    </source>
</evidence>
<sequence>MLAVSFLLTFSVLPRVLAWGNDGHETVGYIAQAFLTSGAASFVSEYLDSSYNGQLGPAATWADSVRYGTAYEWSQPYHFVDAMDSPLTGSCSVEETRDRDSEGCILTAIANYTKRITDTSLSKTQRDEALKFLTHFLGDVTQPLHCENYEYGGNDIDVTFNGDSDDLHSVWYTGIIELNLKTTYDNSVTTYANSLISRIKSGDLTSEAPSWITCVNPTEKLSSRASIDSLECPIEWARDSNAYDCSFVFTYTKRSDLAETSYYTDAIPIIDVQLAKGGYRLAAWLHTIFDGSTGLPS</sequence>
<proteinExistence type="inferred from homology"/>
<dbReference type="Gene3D" id="1.10.575.10">
    <property type="entry name" value="P1 Nuclease"/>
    <property type="match status" value="1"/>
</dbReference>
<dbReference type="GO" id="GO:0003676">
    <property type="term" value="F:nucleic acid binding"/>
    <property type="evidence" value="ECO:0007669"/>
    <property type="project" value="InterPro"/>
</dbReference>
<dbReference type="Proteomes" id="UP000030653">
    <property type="component" value="Unassembled WGS sequence"/>
</dbReference>
<evidence type="ECO:0000256" key="5">
    <source>
        <dbReference type="ARBA" id="ARBA00022801"/>
    </source>
</evidence>
<gene>
    <name evidence="9" type="ORF">DACRYDRAFT_104050</name>
</gene>
<dbReference type="InterPro" id="IPR008947">
    <property type="entry name" value="PLipase_C/P1_nuclease_dom_sf"/>
</dbReference>
<evidence type="ECO:0000256" key="4">
    <source>
        <dbReference type="ARBA" id="ARBA00022759"/>
    </source>
</evidence>
<accession>M5G9S5</accession>
<evidence type="ECO:0000256" key="2">
    <source>
        <dbReference type="ARBA" id="ARBA00022722"/>
    </source>
</evidence>
<dbReference type="OMA" id="GYRLANW"/>
<dbReference type="Pfam" id="PF02265">
    <property type="entry name" value="S1-P1_nuclease"/>
    <property type="match status" value="1"/>
</dbReference>
<evidence type="ECO:0000313" key="9">
    <source>
        <dbReference type="EMBL" id="EJU05564.1"/>
    </source>
</evidence>
<keyword evidence="10" id="KW-1185">Reference proteome</keyword>
<keyword evidence="8" id="KW-0732">Signal</keyword>
<keyword evidence="6" id="KW-1015">Disulfide bond</keyword>
<dbReference type="CDD" id="cd11010">
    <property type="entry name" value="S1-P1_nuclease"/>
    <property type="match status" value="1"/>
</dbReference>
<dbReference type="GO" id="GO:0046872">
    <property type="term" value="F:metal ion binding"/>
    <property type="evidence" value="ECO:0007669"/>
    <property type="project" value="UniProtKB-KW"/>
</dbReference>
<reference evidence="9 10" key="1">
    <citation type="journal article" date="2012" name="Science">
        <title>The Paleozoic origin of enzymatic lignin decomposition reconstructed from 31 fungal genomes.</title>
        <authorList>
            <person name="Floudas D."/>
            <person name="Binder M."/>
            <person name="Riley R."/>
            <person name="Barry K."/>
            <person name="Blanchette R.A."/>
            <person name="Henrissat B."/>
            <person name="Martinez A.T."/>
            <person name="Otillar R."/>
            <person name="Spatafora J.W."/>
            <person name="Yadav J.S."/>
            <person name="Aerts A."/>
            <person name="Benoit I."/>
            <person name="Boyd A."/>
            <person name="Carlson A."/>
            <person name="Copeland A."/>
            <person name="Coutinho P.M."/>
            <person name="de Vries R.P."/>
            <person name="Ferreira P."/>
            <person name="Findley K."/>
            <person name="Foster B."/>
            <person name="Gaskell J."/>
            <person name="Glotzer D."/>
            <person name="Gorecki P."/>
            <person name="Heitman J."/>
            <person name="Hesse C."/>
            <person name="Hori C."/>
            <person name="Igarashi K."/>
            <person name="Jurgens J.A."/>
            <person name="Kallen N."/>
            <person name="Kersten P."/>
            <person name="Kohler A."/>
            <person name="Kuees U."/>
            <person name="Kumar T.K.A."/>
            <person name="Kuo A."/>
            <person name="LaButti K."/>
            <person name="Larrondo L.F."/>
            <person name="Lindquist E."/>
            <person name="Ling A."/>
            <person name="Lombard V."/>
            <person name="Lucas S."/>
            <person name="Lundell T."/>
            <person name="Martin R."/>
            <person name="McLaughlin D.J."/>
            <person name="Morgenstern I."/>
            <person name="Morin E."/>
            <person name="Murat C."/>
            <person name="Nagy L.G."/>
            <person name="Nolan M."/>
            <person name="Ohm R.A."/>
            <person name="Patyshakuliyeva A."/>
            <person name="Rokas A."/>
            <person name="Ruiz-Duenas F.J."/>
            <person name="Sabat G."/>
            <person name="Salamov A."/>
            <person name="Samejima M."/>
            <person name="Schmutz J."/>
            <person name="Slot J.C."/>
            <person name="St John F."/>
            <person name="Stenlid J."/>
            <person name="Sun H."/>
            <person name="Sun S."/>
            <person name="Syed K."/>
            <person name="Tsang A."/>
            <person name="Wiebenga A."/>
            <person name="Young D."/>
            <person name="Pisabarro A."/>
            <person name="Eastwood D.C."/>
            <person name="Martin F."/>
            <person name="Cullen D."/>
            <person name="Grigoriev I.V."/>
            <person name="Hibbett D.S."/>
        </authorList>
    </citation>
    <scope>NUCLEOTIDE SEQUENCE [LARGE SCALE GENOMIC DNA]</scope>
    <source>
        <strain evidence="9 10">DJM-731 SS1</strain>
    </source>
</reference>
<dbReference type="PANTHER" id="PTHR33146">
    <property type="entry name" value="ENDONUCLEASE 4"/>
    <property type="match status" value="1"/>
</dbReference>
<dbReference type="OrthoDB" id="441446at2759"/>
<keyword evidence="4" id="KW-0255">Endonuclease</keyword>
<dbReference type="PANTHER" id="PTHR33146:SF26">
    <property type="entry name" value="ENDONUCLEASE 4"/>
    <property type="match status" value="1"/>
</dbReference>
<name>M5G9S5_DACPD</name>
<feature type="chain" id="PRO_5004067585" evidence="8">
    <location>
        <begin position="19"/>
        <end position="297"/>
    </location>
</feature>
<keyword evidence="5" id="KW-0378">Hydrolase</keyword>
<evidence type="ECO:0000256" key="7">
    <source>
        <dbReference type="ARBA" id="ARBA00023180"/>
    </source>
</evidence>
<evidence type="ECO:0000256" key="1">
    <source>
        <dbReference type="ARBA" id="ARBA00009547"/>
    </source>
</evidence>
<dbReference type="GO" id="GO:0004519">
    <property type="term" value="F:endonuclease activity"/>
    <property type="evidence" value="ECO:0007669"/>
    <property type="project" value="UniProtKB-KW"/>
</dbReference>
<protein>
    <submittedName>
        <fullName evidence="9">Nuclease Le1</fullName>
    </submittedName>
</protein>
<evidence type="ECO:0000256" key="3">
    <source>
        <dbReference type="ARBA" id="ARBA00022723"/>
    </source>
</evidence>
<dbReference type="GO" id="GO:0016788">
    <property type="term" value="F:hydrolase activity, acting on ester bonds"/>
    <property type="evidence" value="ECO:0007669"/>
    <property type="project" value="InterPro"/>
</dbReference>